<dbReference type="PANTHER" id="PTHR10903:SF107">
    <property type="entry name" value="GTPASE IMAP FAMILY MEMBER 4-LIKE-RELATED"/>
    <property type="match status" value="1"/>
</dbReference>
<feature type="non-terminal residue" evidence="6">
    <location>
        <position position="1"/>
    </location>
</feature>
<accession>A0AAD7VYT1</accession>
<sequence length="477" mass="55121">IYSSKTVPVTGPNERSSLVYYLVYFGVVHNRGIAALQNIKRRALGVEGSGVADMETGRVSSHHREEHRLSELRIVLLGWSRSGKSSAGNTILGREEFESGIRTARCVKRQGEVAGRQVTVVDTPGWWITSSVKDTRELDKQEIVHSVSLCPPGPYALFLVIDVSSSFTETHRRPVEEHLELLSERVWRHTIVLFTRGDWLGDTTIEQHIETEGKALQWLVEKCGTGRYHVLNNENRGDGTQVTELLEKIEETVARNKSGHFTIEESDEGFKEWFKGEKVDEKQLKQKFEEEWSRREEEWRRREEEWSRREEERMAMVVVNSETEGSTLPVRKRRNSFEMFPPSMSGGTPAPSEAGSSVCEYESAHERSKQKVSWWLNRSKTESSVLSGYGTMSSAVSELESELKKDTELLEKREETVARNRSGHFTIEGSDEGFKQWFKGEKVDEKELKQKFEEEWSRREEEWRRREEELIERMGMV</sequence>
<dbReference type="Gene3D" id="3.40.50.300">
    <property type="entry name" value="P-loop containing nucleotide triphosphate hydrolases"/>
    <property type="match status" value="1"/>
</dbReference>
<evidence type="ECO:0000313" key="6">
    <source>
        <dbReference type="EMBL" id="KAJ8366425.1"/>
    </source>
</evidence>
<evidence type="ECO:0000256" key="3">
    <source>
        <dbReference type="ARBA" id="ARBA00023134"/>
    </source>
</evidence>
<dbReference type="PANTHER" id="PTHR10903">
    <property type="entry name" value="GTPASE, IMAP FAMILY MEMBER-RELATED"/>
    <property type="match status" value="1"/>
</dbReference>
<dbReference type="AlphaFoldDB" id="A0AAD7VYT1"/>
<protein>
    <recommendedName>
        <fullName evidence="5">AIG1-type G domain-containing protein</fullName>
    </recommendedName>
</protein>
<evidence type="ECO:0000256" key="1">
    <source>
        <dbReference type="ARBA" id="ARBA00008535"/>
    </source>
</evidence>
<proteinExistence type="inferred from homology"/>
<feature type="domain" description="AIG1-type G" evidence="5">
    <location>
        <begin position="69"/>
        <end position="270"/>
    </location>
</feature>
<comment type="caution">
    <text evidence="6">The sequence shown here is derived from an EMBL/GenBank/DDBJ whole genome shotgun (WGS) entry which is preliminary data.</text>
</comment>
<dbReference type="InterPro" id="IPR006703">
    <property type="entry name" value="G_AIG1"/>
</dbReference>
<gene>
    <name evidence="6" type="ORF">AAFF_G00355790</name>
</gene>
<feature type="non-terminal residue" evidence="6">
    <location>
        <position position="477"/>
    </location>
</feature>
<evidence type="ECO:0000256" key="4">
    <source>
        <dbReference type="SAM" id="MobiDB-lite"/>
    </source>
</evidence>
<dbReference type="GO" id="GO:0005525">
    <property type="term" value="F:GTP binding"/>
    <property type="evidence" value="ECO:0007669"/>
    <property type="project" value="UniProtKB-KW"/>
</dbReference>
<dbReference type="FunFam" id="3.40.50.300:FF:001756">
    <property type="entry name" value="Si:dkey-185m8.2"/>
    <property type="match status" value="1"/>
</dbReference>
<evidence type="ECO:0000313" key="7">
    <source>
        <dbReference type="Proteomes" id="UP001221898"/>
    </source>
</evidence>
<name>A0AAD7VYT1_9TELE</name>
<keyword evidence="2" id="KW-0547">Nucleotide-binding</keyword>
<dbReference type="EMBL" id="JAINUG010000593">
    <property type="protein sequence ID" value="KAJ8366425.1"/>
    <property type="molecule type" value="Genomic_DNA"/>
</dbReference>
<comment type="similarity">
    <text evidence="1">Belongs to the TRAFAC class TrmE-Era-EngA-EngB-Septin-like GTPase superfamily. AIG1/Toc34/Toc159-like paraseptin GTPase family. IAN subfamily.</text>
</comment>
<evidence type="ECO:0000259" key="5">
    <source>
        <dbReference type="PROSITE" id="PS51720"/>
    </source>
</evidence>
<feature type="region of interest" description="Disordered" evidence="4">
    <location>
        <begin position="341"/>
        <end position="362"/>
    </location>
</feature>
<dbReference type="CDD" id="cd01852">
    <property type="entry name" value="AIG1"/>
    <property type="match status" value="1"/>
</dbReference>
<organism evidence="6 7">
    <name type="scientific">Aldrovandia affinis</name>
    <dbReference type="NCBI Taxonomy" id="143900"/>
    <lineage>
        <taxon>Eukaryota</taxon>
        <taxon>Metazoa</taxon>
        <taxon>Chordata</taxon>
        <taxon>Craniata</taxon>
        <taxon>Vertebrata</taxon>
        <taxon>Euteleostomi</taxon>
        <taxon>Actinopterygii</taxon>
        <taxon>Neopterygii</taxon>
        <taxon>Teleostei</taxon>
        <taxon>Notacanthiformes</taxon>
        <taxon>Halosauridae</taxon>
        <taxon>Aldrovandia</taxon>
    </lineage>
</organism>
<evidence type="ECO:0000256" key="2">
    <source>
        <dbReference type="ARBA" id="ARBA00022741"/>
    </source>
</evidence>
<dbReference type="InterPro" id="IPR027417">
    <property type="entry name" value="P-loop_NTPase"/>
</dbReference>
<dbReference type="Proteomes" id="UP001221898">
    <property type="component" value="Unassembled WGS sequence"/>
</dbReference>
<dbReference type="PROSITE" id="PS51720">
    <property type="entry name" value="G_AIG1"/>
    <property type="match status" value="1"/>
</dbReference>
<reference evidence="6" key="1">
    <citation type="journal article" date="2023" name="Science">
        <title>Genome structures resolve the early diversification of teleost fishes.</title>
        <authorList>
            <person name="Parey E."/>
            <person name="Louis A."/>
            <person name="Montfort J."/>
            <person name="Bouchez O."/>
            <person name="Roques C."/>
            <person name="Iampietro C."/>
            <person name="Lluch J."/>
            <person name="Castinel A."/>
            <person name="Donnadieu C."/>
            <person name="Desvignes T."/>
            <person name="Floi Bucao C."/>
            <person name="Jouanno E."/>
            <person name="Wen M."/>
            <person name="Mejri S."/>
            <person name="Dirks R."/>
            <person name="Jansen H."/>
            <person name="Henkel C."/>
            <person name="Chen W.J."/>
            <person name="Zahm M."/>
            <person name="Cabau C."/>
            <person name="Klopp C."/>
            <person name="Thompson A.W."/>
            <person name="Robinson-Rechavi M."/>
            <person name="Braasch I."/>
            <person name="Lecointre G."/>
            <person name="Bobe J."/>
            <person name="Postlethwait J.H."/>
            <person name="Berthelot C."/>
            <person name="Roest Crollius H."/>
            <person name="Guiguen Y."/>
        </authorList>
    </citation>
    <scope>NUCLEOTIDE SEQUENCE</scope>
    <source>
        <strain evidence="6">NC1722</strain>
    </source>
</reference>
<dbReference type="InterPro" id="IPR045058">
    <property type="entry name" value="GIMA/IAN/Toc"/>
</dbReference>
<dbReference type="Pfam" id="PF04548">
    <property type="entry name" value="AIG1"/>
    <property type="match status" value="1"/>
</dbReference>
<keyword evidence="3" id="KW-0342">GTP-binding</keyword>
<keyword evidence="7" id="KW-1185">Reference proteome</keyword>
<dbReference type="SUPFAM" id="SSF52540">
    <property type="entry name" value="P-loop containing nucleoside triphosphate hydrolases"/>
    <property type="match status" value="1"/>
</dbReference>